<keyword evidence="4" id="KW-1185">Reference proteome</keyword>
<feature type="compositionally biased region" description="Polar residues" evidence="2">
    <location>
        <begin position="9"/>
        <end position="35"/>
    </location>
</feature>
<dbReference type="OrthoDB" id="6610352at2759"/>
<dbReference type="AlphaFoldDB" id="A0A5E4N6N0"/>
<dbReference type="Proteomes" id="UP000325440">
    <property type="component" value="Unassembled WGS sequence"/>
</dbReference>
<name>A0A5E4N6N0_9HEMI</name>
<accession>A0A5E4N6N0</accession>
<feature type="compositionally biased region" description="Polar residues" evidence="2">
    <location>
        <begin position="44"/>
        <end position="59"/>
    </location>
</feature>
<feature type="region of interest" description="Disordered" evidence="2">
    <location>
        <begin position="1"/>
        <end position="80"/>
    </location>
</feature>
<keyword evidence="1" id="KW-0175">Coiled coil</keyword>
<sequence>MDKNKARKSTQTPANKRQSTPGGSSYSANRTNSNKSSEKCPNVRSKSTLSRNDVSQNITFGRKDSNGSMPNLNASGSRNNKIDKTTRLRFAYDEYLSSLEAKYIFQLNEEKINSNINQQKKVFMGEFDMLRKQMLSLIDKLKSINSLKIEKNSLDKKTEVIETLYKNVEVSKPDEKIMSLFTNTVSKIVVKNYKKMDENDLNTVKTLLSEIIEPLKLLDYENKISARIQLKDLLIKLVMLTNELDKYKVKAEELFDKQEHMQNYSSAIKISKDQLEENQDMTLLVNNINIMEDIQQVLDEI</sequence>
<evidence type="ECO:0000313" key="3">
    <source>
        <dbReference type="EMBL" id="VVC40380.1"/>
    </source>
</evidence>
<feature type="compositionally biased region" description="Polar residues" evidence="2">
    <location>
        <begin position="66"/>
        <end position="79"/>
    </location>
</feature>
<gene>
    <name evidence="3" type="ORF">CINCED_3A015347</name>
</gene>
<dbReference type="EMBL" id="CABPRJ010001903">
    <property type="protein sequence ID" value="VVC40380.1"/>
    <property type="molecule type" value="Genomic_DNA"/>
</dbReference>
<evidence type="ECO:0000256" key="1">
    <source>
        <dbReference type="SAM" id="Coils"/>
    </source>
</evidence>
<organism evidence="3 4">
    <name type="scientific">Cinara cedri</name>
    <dbReference type="NCBI Taxonomy" id="506608"/>
    <lineage>
        <taxon>Eukaryota</taxon>
        <taxon>Metazoa</taxon>
        <taxon>Ecdysozoa</taxon>
        <taxon>Arthropoda</taxon>
        <taxon>Hexapoda</taxon>
        <taxon>Insecta</taxon>
        <taxon>Pterygota</taxon>
        <taxon>Neoptera</taxon>
        <taxon>Paraneoptera</taxon>
        <taxon>Hemiptera</taxon>
        <taxon>Sternorrhyncha</taxon>
        <taxon>Aphidomorpha</taxon>
        <taxon>Aphidoidea</taxon>
        <taxon>Aphididae</taxon>
        <taxon>Lachninae</taxon>
        <taxon>Cinara</taxon>
    </lineage>
</organism>
<evidence type="ECO:0000313" key="4">
    <source>
        <dbReference type="Proteomes" id="UP000325440"/>
    </source>
</evidence>
<feature type="coiled-coil region" evidence="1">
    <location>
        <begin position="230"/>
        <end position="257"/>
    </location>
</feature>
<reference evidence="3 4" key="1">
    <citation type="submission" date="2019-08" db="EMBL/GenBank/DDBJ databases">
        <authorList>
            <person name="Alioto T."/>
            <person name="Alioto T."/>
            <person name="Gomez Garrido J."/>
        </authorList>
    </citation>
    <scope>NUCLEOTIDE SEQUENCE [LARGE SCALE GENOMIC DNA]</scope>
</reference>
<protein>
    <submittedName>
        <fullName evidence="3">Uncharacterized protein</fullName>
    </submittedName>
</protein>
<proteinExistence type="predicted"/>
<evidence type="ECO:0000256" key="2">
    <source>
        <dbReference type="SAM" id="MobiDB-lite"/>
    </source>
</evidence>